<dbReference type="EMBL" id="LFJN01000028">
    <property type="protein sequence ID" value="KPI36872.1"/>
    <property type="molecule type" value="Genomic_DNA"/>
</dbReference>
<sequence length="141" mass="16274">MSQVVSAPPWEKPGPTLAGMPLEILEKIIGFAIPESVIVEATYRSEFSSRSRSTVYVQDEAFQWFQSSDFGDRRKVWDSEFLLLSKRIRTAALRALSTRIKYHCFRRFSFHGSNYRLPAFDSVVRRKSIDHFENMFTNAAG</sequence>
<name>A0A0N1HJV1_9EURO</name>
<protein>
    <recommendedName>
        <fullName evidence="3">F-box domain-containing protein</fullName>
    </recommendedName>
</protein>
<gene>
    <name evidence="1" type="ORF">AB675_11782</name>
</gene>
<dbReference type="VEuPathDB" id="FungiDB:AB675_11782"/>
<organism evidence="1 2">
    <name type="scientific">Cyphellophora attinorum</name>
    <dbReference type="NCBI Taxonomy" id="1664694"/>
    <lineage>
        <taxon>Eukaryota</taxon>
        <taxon>Fungi</taxon>
        <taxon>Dikarya</taxon>
        <taxon>Ascomycota</taxon>
        <taxon>Pezizomycotina</taxon>
        <taxon>Eurotiomycetes</taxon>
        <taxon>Chaetothyriomycetidae</taxon>
        <taxon>Chaetothyriales</taxon>
        <taxon>Cyphellophoraceae</taxon>
        <taxon>Cyphellophora</taxon>
    </lineage>
</organism>
<accession>A0A0N1HJV1</accession>
<dbReference type="GeneID" id="28732539"/>
<dbReference type="Proteomes" id="UP000038010">
    <property type="component" value="Unassembled WGS sequence"/>
</dbReference>
<dbReference type="RefSeq" id="XP_017996835.1">
    <property type="nucleotide sequence ID" value="XM_018140658.1"/>
</dbReference>
<evidence type="ECO:0008006" key="3">
    <source>
        <dbReference type="Google" id="ProtNLM"/>
    </source>
</evidence>
<evidence type="ECO:0000313" key="1">
    <source>
        <dbReference type="EMBL" id="KPI36872.1"/>
    </source>
</evidence>
<reference evidence="1 2" key="1">
    <citation type="submission" date="2015-06" db="EMBL/GenBank/DDBJ databases">
        <title>Draft genome of the ant-associated black yeast Phialophora attae CBS 131958.</title>
        <authorList>
            <person name="Moreno L.F."/>
            <person name="Stielow B.J."/>
            <person name="de Hoog S."/>
            <person name="Vicente V.A."/>
            <person name="Weiss V.A."/>
            <person name="de Vries M."/>
            <person name="Cruz L.M."/>
            <person name="Souza E.M."/>
        </authorList>
    </citation>
    <scope>NUCLEOTIDE SEQUENCE [LARGE SCALE GENOMIC DNA]</scope>
    <source>
        <strain evidence="1 2">CBS 131958</strain>
    </source>
</reference>
<comment type="caution">
    <text evidence="1">The sequence shown here is derived from an EMBL/GenBank/DDBJ whole genome shotgun (WGS) entry which is preliminary data.</text>
</comment>
<keyword evidence="2" id="KW-1185">Reference proteome</keyword>
<evidence type="ECO:0000313" key="2">
    <source>
        <dbReference type="Proteomes" id="UP000038010"/>
    </source>
</evidence>
<proteinExistence type="predicted"/>
<dbReference type="AlphaFoldDB" id="A0A0N1HJV1"/>